<evidence type="ECO:0000259" key="9">
    <source>
        <dbReference type="Pfam" id="PF18052"/>
    </source>
</evidence>
<evidence type="ECO:0000256" key="2">
    <source>
        <dbReference type="ARBA" id="ARBA00004496"/>
    </source>
</evidence>
<dbReference type="STRING" id="56857.A0A200PZX1"/>
<dbReference type="Gene3D" id="1.10.8.430">
    <property type="entry name" value="Helical domain of apoptotic protease-activating factors"/>
    <property type="match status" value="1"/>
</dbReference>
<feature type="domain" description="Disease resistance protein winged helix" evidence="10">
    <location>
        <begin position="451"/>
        <end position="521"/>
    </location>
</feature>
<evidence type="ECO:0000259" key="11">
    <source>
        <dbReference type="Pfam" id="PF23598"/>
    </source>
</evidence>
<dbReference type="InterPro" id="IPR058922">
    <property type="entry name" value="WHD_DRP"/>
</dbReference>
<feature type="domain" description="NB-ARC" evidence="8">
    <location>
        <begin position="176"/>
        <end position="352"/>
    </location>
</feature>
<dbReference type="InterPro" id="IPR002182">
    <property type="entry name" value="NB-ARC"/>
</dbReference>
<dbReference type="Proteomes" id="UP000195402">
    <property type="component" value="Unassembled WGS sequence"/>
</dbReference>
<dbReference type="InterPro" id="IPR041118">
    <property type="entry name" value="Rx_N"/>
</dbReference>
<evidence type="ECO:0000256" key="3">
    <source>
        <dbReference type="ARBA" id="ARBA00022490"/>
    </source>
</evidence>
<protein>
    <submittedName>
        <fullName evidence="12">Disease resistance protein</fullName>
    </submittedName>
</protein>
<keyword evidence="7" id="KW-0611">Plant defense</keyword>
<keyword evidence="3" id="KW-0963">Cytoplasm</keyword>
<feature type="domain" description="Disease resistance R13L4/SHOC-2-like LRR" evidence="11">
    <location>
        <begin position="572"/>
        <end position="907"/>
    </location>
</feature>
<dbReference type="InterPro" id="IPR027417">
    <property type="entry name" value="P-loop_NTPase"/>
</dbReference>
<dbReference type="OrthoDB" id="3027644at2759"/>
<dbReference type="GO" id="GO:0043531">
    <property type="term" value="F:ADP binding"/>
    <property type="evidence" value="ECO:0007669"/>
    <property type="project" value="InterPro"/>
</dbReference>
<dbReference type="Gene3D" id="3.40.50.300">
    <property type="entry name" value="P-loop containing nucleotide triphosphate hydrolases"/>
    <property type="match status" value="1"/>
</dbReference>
<dbReference type="SUPFAM" id="SSF52540">
    <property type="entry name" value="P-loop containing nucleoside triphosphate hydrolases"/>
    <property type="match status" value="1"/>
</dbReference>
<dbReference type="OMA" id="EINTCER"/>
<evidence type="ECO:0000259" key="10">
    <source>
        <dbReference type="Pfam" id="PF23559"/>
    </source>
</evidence>
<dbReference type="FunFam" id="3.40.50.300:FF:001091">
    <property type="entry name" value="Probable disease resistance protein At1g61300"/>
    <property type="match status" value="1"/>
</dbReference>
<evidence type="ECO:0000256" key="4">
    <source>
        <dbReference type="ARBA" id="ARBA00022667"/>
    </source>
</evidence>
<feature type="domain" description="Disease resistance N-terminal" evidence="9">
    <location>
        <begin position="5"/>
        <end position="91"/>
    </location>
</feature>
<dbReference type="Gene3D" id="1.10.10.10">
    <property type="entry name" value="Winged helix-like DNA-binding domain superfamily/Winged helix DNA-binding domain"/>
    <property type="match status" value="1"/>
</dbReference>
<comment type="subcellular location">
    <subcellularLocation>
        <location evidence="2">Cytoplasm</location>
    </subcellularLocation>
</comment>
<dbReference type="InterPro" id="IPR038005">
    <property type="entry name" value="RX-like_CC"/>
</dbReference>
<evidence type="ECO:0000259" key="8">
    <source>
        <dbReference type="Pfam" id="PF00931"/>
    </source>
</evidence>
<dbReference type="Pfam" id="PF18052">
    <property type="entry name" value="Rx_N"/>
    <property type="match status" value="1"/>
</dbReference>
<accession>A0A200PZX1</accession>
<dbReference type="InterPro" id="IPR055414">
    <property type="entry name" value="LRR_R13L4/SHOC2-like"/>
</dbReference>
<keyword evidence="5" id="KW-0677">Repeat</keyword>
<dbReference type="InterPro" id="IPR042197">
    <property type="entry name" value="Apaf_helical"/>
</dbReference>
<dbReference type="Pfam" id="PF23598">
    <property type="entry name" value="LRR_14"/>
    <property type="match status" value="1"/>
</dbReference>
<dbReference type="EMBL" id="MVGT01003539">
    <property type="protein sequence ID" value="OVA03769.1"/>
    <property type="molecule type" value="Genomic_DNA"/>
</dbReference>
<evidence type="ECO:0000313" key="13">
    <source>
        <dbReference type="Proteomes" id="UP000195402"/>
    </source>
</evidence>
<dbReference type="Pfam" id="PF00931">
    <property type="entry name" value="NB-ARC"/>
    <property type="match status" value="1"/>
</dbReference>
<dbReference type="InterPro" id="IPR032675">
    <property type="entry name" value="LRR_dom_sf"/>
</dbReference>
<dbReference type="PANTHER" id="PTHR23155">
    <property type="entry name" value="DISEASE RESISTANCE PROTEIN RP"/>
    <property type="match status" value="1"/>
</dbReference>
<dbReference type="GO" id="GO:0009626">
    <property type="term" value="P:plant-type hypersensitive response"/>
    <property type="evidence" value="ECO:0007669"/>
    <property type="project" value="UniProtKB-KW"/>
</dbReference>
<dbReference type="FunFam" id="1.10.10.10:FF:000322">
    <property type="entry name" value="Probable disease resistance protein At1g63360"/>
    <property type="match status" value="1"/>
</dbReference>
<organism evidence="12 13">
    <name type="scientific">Macleaya cordata</name>
    <name type="common">Five-seeded plume-poppy</name>
    <name type="synonym">Bocconia cordata</name>
    <dbReference type="NCBI Taxonomy" id="56857"/>
    <lineage>
        <taxon>Eukaryota</taxon>
        <taxon>Viridiplantae</taxon>
        <taxon>Streptophyta</taxon>
        <taxon>Embryophyta</taxon>
        <taxon>Tracheophyta</taxon>
        <taxon>Spermatophyta</taxon>
        <taxon>Magnoliopsida</taxon>
        <taxon>Ranunculales</taxon>
        <taxon>Papaveraceae</taxon>
        <taxon>Papaveroideae</taxon>
        <taxon>Macleaya</taxon>
    </lineage>
</organism>
<sequence length="936" mass="107967">MAEVVLPFFLERLRILITEEANLLLGVDEQVKMLQNEFEWMSLFIKNADIKRRADPEVKLLARQIREITFHAEDVIDEFILKIHQYRQRRRDLGWFVGSLKSSVGFVHQLLLLHELGNQIKEINTMTEKITANKSKYSIETEPSHSSSNENSLRQKAVNVKRSAPIVEEWDVVGIEDSTKQVKSLLIEGGDDKRRRGVVSIVGMGGLGKTTLAKKVYNSSDVKKQNFDCFAWVYVSQEYRLKELLQGIIRCVTNQISKEEMEKLDEEESRYKLREYLLGNKYLIVLDDIWNIEAWDGLKTAFPDEMNGSRVLLTTRNKNVALRADPSLDNIHELRFLNKEESWELFLQKVFPLGGGGGGSSSAQESRCPSELEDLGKEMVEKCRGLPLAIVVLGGLLSSKDKTKIMWSKVNDSVSWQLTLGAGSESCSGILASSYYDLPYYLKPCFLYMGLFPEDSEIRSTKLIQYWIAEGFVQTRGEETMEDVAEDYLEELIDRSMIQVGRWRSDGRVKTCRIHDLFRDLSIAESKEDKFFHVYRSNDDFSKANNVRRLTIHGNDGLNEKQCFTQFRYTPHVRSLMCFRISMEDKKFWRSLCGSFKLLVVLELEHIDVEDIFKVPKEIGELVHLRYLGLMIDWVCRLPNSIGRLVNLQTLNLKYCSLIECMPSQIWNLHQLRHLYVLHMEPTPSTMLMWDGWLNARSTGHLGIGNLTNLQTLCLQAGDWIYGGGLDRMRMLKKLVIRGSLVSYKQVISDSIAKLNGLRSLELWSSEEVPELNCFSNHTCLNKLVLDGRLPFEKLPNLFPQNLNKLTFVNSQIKTDPMVILEKLRNLRILQLEDDSYLGEKMVFSKGGFLRLQVLKIKSLKGLKEWKMEEGALTNLTRLEINTCERILMLPDGLRQLTTLQELEVRNMPKKFMARLTENVGEDWVKIKHIPFLNLN</sequence>
<dbReference type="CDD" id="cd14798">
    <property type="entry name" value="RX-CC_like"/>
    <property type="match status" value="1"/>
</dbReference>
<dbReference type="InterPro" id="IPR036388">
    <property type="entry name" value="WH-like_DNA-bd_sf"/>
</dbReference>
<gene>
    <name evidence="12" type="ORF">BVC80_8847g25</name>
</gene>
<dbReference type="AlphaFoldDB" id="A0A200PZX1"/>
<evidence type="ECO:0000313" key="12">
    <source>
        <dbReference type="EMBL" id="OVA03769.1"/>
    </source>
</evidence>
<dbReference type="Pfam" id="PF23559">
    <property type="entry name" value="WHD_DRP"/>
    <property type="match status" value="1"/>
</dbReference>
<dbReference type="InterPro" id="IPR044974">
    <property type="entry name" value="Disease_R_plants"/>
</dbReference>
<dbReference type="InParanoid" id="A0A200PZX1"/>
<dbReference type="PRINTS" id="PR00364">
    <property type="entry name" value="DISEASERSIST"/>
</dbReference>
<evidence type="ECO:0000256" key="5">
    <source>
        <dbReference type="ARBA" id="ARBA00022737"/>
    </source>
</evidence>
<keyword evidence="6" id="KW-0547">Nucleotide-binding</keyword>
<reference evidence="12 13" key="1">
    <citation type="journal article" date="2017" name="Mol. Plant">
        <title>The Genome of Medicinal Plant Macleaya cordata Provides New Insights into Benzylisoquinoline Alkaloids Metabolism.</title>
        <authorList>
            <person name="Liu X."/>
            <person name="Liu Y."/>
            <person name="Huang P."/>
            <person name="Ma Y."/>
            <person name="Qing Z."/>
            <person name="Tang Q."/>
            <person name="Cao H."/>
            <person name="Cheng P."/>
            <person name="Zheng Y."/>
            <person name="Yuan Z."/>
            <person name="Zhou Y."/>
            <person name="Liu J."/>
            <person name="Tang Z."/>
            <person name="Zhuo Y."/>
            <person name="Zhang Y."/>
            <person name="Yu L."/>
            <person name="Huang J."/>
            <person name="Yang P."/>
            <person name="Peng Q."/>
            <person name="Zhang J."/>
            <person name="Jiang W."/>
            <person name="Zhang Z."/>
            <person name="Lin K."/>
            <person name="Ro D.K."/>
            <person name="Chen X."/>
            <person name="Xiong X."/>
            <person name="Shang Y."/>
            <person name="Huang S."/>
            <person name="Zeng J."/>
        </authorList>
    </citation>
    <scope>NUCLEOTIDE SEQUENCE [LARGE SCALE GENOMIC DNA]</scope>
    <source>
        <strain evidence="13">cv. BLH2017</strain>
        <tissue evidence="12">Root</tissue>
    </source>
</reference>
<dbReference type="Gene3D" id="1.20.5.4130">
    <property type="match status" value="1"/>
</dbReference>
<dbReference type="PANTHER" id="PTHR23155:SF1152">
    <property type="entry name" value="AAA+ ATPASE DOMAIN-CONTAINING PROTEIN"/>
    <property type="match status" value="1"/>
</dbReference>
<name>A0A200PZX1_MACCD</name>
<comment type="caution">
    <text evidence="12">The sequence shown here is derived from an EMBL/GenBank/DDBJ whole genome shotgun (WGS) entry which is preliminary data.</text>
</comment>
<evidence type="ECO:0000256" key="7">
    <source>
        <dbReference type="ARBA" id="ARBA00022821"/>
    </source>
</evidence>
<keyword evidence="4" id="KW-0381">Hypersensitive response</keyword>
<evidence type="ECO:0000256" key="6">
    <source>
        <dbReference type="ARBA" id="ARBA00022741"/>
    </source>
</evidence>
<dbReference type="Gene3D" id="3.80.10.10">
    <property type="entry name" value="Ribonuclease Inhibitor"/>
    <property type="match status" value="1"/>
</dbReference>
<keyword evidence="13" id="KW-1185">Reference proteome</keyword>
<comment type="function">
    <text evidence="1">Confers resistance to late blight (Phytophthora infestans) races carrying the avirulence gene Avr1. Resistance proteins guard the plant against pathogens that contain an appropriate avirulence protein via an indirect interaction with this avirulence protein. That triggers a defense system including the hypersensitive response, which restricts the pathogen growth.</text>
</comment>
<evidence type="ECO:0000256" key="1">
    <source>
        <dbReference type="ARBA" id="ARBA00002074"/>
    </source>
</evidence>
<proteinExistence type="predicted"/>
<dbReference type="SUPFAM" id="SSF52058">
    <property type="entry name" value="L domain-like"/>
    <property type="match status" value="1"/>
</dbReference>